<name>A0A3M2RCC1_9GAMM</name>
<reference evidence="2 3" key="1">
    <citation type="submission" date="2018-08" db="EMBL/GenBank/DDBJ databases">
        <title>Whole Genome Sequence of the Moderate Halophilic Marine Bacterium Marinobacter litoralis Sw-45.</title>
        <authorList>
            <person name="Musa H."/>
        </authorList>
    </citation>
    <scope>NUCLEOTIDE SEQUENCE [LARGE SCALE GENOMIC DNA]</scope>
    <source>
        <strain evidence="2 3">Sw-45</strain>
    </source>
</reference>
<comment type="caution">
    <text evidence="2">The sequence shown here is derived from an EMBL/GenBank/DDBJ whole genome shotgun (WGS) entry which is preliminary data.</text>
</comment>
<dbReference type="EMBL" id="QMDL01000003">
    <property type="protein sequence ID" value="RMJ02941.1"/>
    <property type="molecule type" value="Genomic_DNA"/>
</dbReference>
<gene>
    <name evidence="2" type="ORF">DOQ08_02406</name>
</gene>
<evidence type="ECO:0000313" key="2">
    <source>
        <dbReference type="EMBL" id="RMJ02941.1"/>
    </source>
</evidence>
<protein>
    <submittedName>
        <fullName evidence="2">Uncharacterized protein</fullName>
    </submittedName>
</protein>
<dbReference type="OrthoDB" id="6981433at2"/>
<keyword evidence="3" id="KW-1185">Reference proteome</keyword>
<evidence type="ECO:0000256" key="1">
    <source>
        <dbReference type="SAM" id="Phobius"/>
    </source>
</evidence>
<accession>A0A3M2RCC1</accession>
<dbReference type="AlphaFoldDB" id="A0A3M2RCC1"/>
<keyword evidence="1" id="KW-1133">Transmembrane helix</keyword>
<proteinExistence type="predicted"/>
<dbReference type="RefSeq" id="WP_114335163.1">
    <property type="nucleotide sequence ID" value="NZ_QMDL01000003.1"/>
</dbReference>
<evidence type="ECO:0000313" key="3">
    <source>
        <dbReference type="Proteomes" id="UP000265903"/>
    </source>
</evidence>
<keyword evidence="1" id="KW-0812">Transmembrane</keyword>
<dbReference type="Proteomes" id="UP000265903">
    <property type="component" value="Unassembled WGS sequence"/>
</dbReference>
<organism evidence="2 3">
    <name type="scientific">Marinobacter litoralis</name>
    <dbReference type="NCBI Taxonomy" id="187981"/>
    <lineage>
        <taxon>Bacteria</taxon>
        <taxon>Pseudomonadati</taxon>
        <taxon>Pseudomonadota</taxon>
        <taxon>Gammaproteobacteria</taxon>
        <taxon>Pseudomonadales</taxon>
        <taxon>Marinobacteraceae</taxon>
        <taxon>Marinobacter</taxon>
    </lineage>
</organism>
<keyword evidence="1" id="KW-0472">Membrane</keyword>
<sequence length="214" mass="24058">MRETITKFQELRILLAFIKNANEKGEVDFMGSEVGSDLSGIVTNGNRLDAALYELNEAGIIYYEEVGEEGFRPFIGAGINSKSHSRVAELVSSIEDDYDSIEQRITEILTFNPEQLSETISDTQRKLDEVSRQISSNELLKPLERPLSEIRHHFRSVSTVSKHYEDVYKNIIRPVQEEGQSGVRATVKWAIISIVVSTGLSFLVSNWGTISALF</sequence>
<feature type="transmembrane region" description="Helical" evidence="1">
    <location>
        <begin position="189"/>
        <end position="210"/>
    </location>
</feature>